<feature type="region of interest" description="Disordered" evidence="1">
    <location>
        <begin position="36"/>
        <end position="58"/>
    </location>
</feature>
<evidence type="ECO:0000256" key="1">
    <source>
        <dbReference type="SAM" id="MobiDB-lite"/>
    </source>
</evidence>
<protein>
    <submittedName>
        <fullName evidence="2">Uncharacterized protein</fullName>
    </submittedName>
</protein>
<reference evidence="2 3" key="1">
    <citation type="journal article" date="2014" name="Nature">
        <title>An environmental bacterial taxon with a large and distinct metabolic repertoire.</title>
        <authorList>
            <person name="Wilson M.C."/>
            <person name="Mori T."/>
            <person name="Ruckert C."/>
            <person name="Uria A.R."/>
            <person name="Helf M.J."/>
            <person name="Takada K."/>
            <person name="Gernert C."/>
            <person name="Steffens U.A."/>
            <person name="Heycke N."/>
            <person name="Schmitt S."/>
            <person name="Rinke C."/>
            <person name="Helfrich E.J."/>
            <person name="Brachmann A.O."/>
            <person name="Gurgui C."/>
            <person name="Wakimoto T."/>
            <person name="Kracht M."/>
            <person name="Crusemann M."/>
            <person name="Hentschel U."/>
            <person name="Abe I."/>
            <person name="Matsunaga S."/>
            <person name="Kalinowski J."/>
            <person name="Takeyama H."/>
            <person name="Piel J."/>
        </authorList>
    </citation>
    <scope>NUCLEOTIDE SEQUENCE [LARGE SCALE GENOMIC DNA]</scope>
    <source>
        <strain evidence="3">TSY1</strain>
    </source>
</reference>
<organism evidence="2 3">
    <name type="scientific">Entotheonella factor</name>
    <dbReference type="NCBI Taxonomy" id="1429438"/>
    <lineage>
        <taxon>Bacteria</taxon>
        <taxon>Pseudomonadati</taxon>
        <taxon>Nitrospinota/Tectimicrobiota group</taxon>
        <taxon>Candidatus Tectimicrobiota</taxon>
        <taxon>Candidatus Entotheonellia</taxon>
        <taxon>Candidatus Entotheonellales</taxon>
        <taxon>Candidatus Entotheonellaceae</taxon>
        <taxon>Candidatus Entotheonella</taxon>
    </lineage>
</organism>
<dbReference type="EMBL" id="AZHW01000697">
    <property type="protein sequence ID" value="ETW97165.1"/>
    <property type="molecule type" value="Genomic_DNA"/>
</dbReference>
<gene>
    <name evidence="2" type="ORF">ETSY1_23735</name>
</gene>
<accession>W4LHG5</accession>
<comment type="caution">
    <text evidence="2">The sequence shown here is derived from an EMBL/GenBank/DDBJ whole genome shotgun (WGS) entry which is preliminary data.</text>
</comment>
<keyword evidence="3" id="KW-1185">Reference proteome</keyword>
<dbReference type="AlphaFoldDB" id="W4LHG5"/>
<proteinExistence type="predicted"/>
<dbReference type="Proteomes" id="UP000019141">
    <property type="component" value="Unassembled WGS sequence"/>
</dbReference>
<evidence type="ECO:0000313" key="2">
    <source>
        <dbReference type="EMBL" id="ETW97165.1"/>
    </source>
</evidence>
<name>W4LHG5_ENTF1</name>
<sequence length="407" mass="46327">MVFILVLTTLMMLYMPRGKEPQIAVSPVPDWLQPFTKDTPETAPAVPETSPETADDTSLPAWFHLPQAHTVQDGVAGPGIAVEEVYVTPKDTEEDGAYLRLFEDEVGFIYREHMPSYAQSYWDLCKAEFESYLTGKEVPPRKYWDEAEFKRQRELQRMTGYGPPIECGEVYHFYWSKALEDYRAPPETNGAQPELQQELRLPDMPPPVVQRVGSKGSIPMSPYHLAERLYQTETFHQKLIELNDRVKTGELGDVMSTTGAAILDAMVTSMASFRQAFLNAPTEHVEGKSPEPEPGTIVDTYNQIMAGFKTHQQNVNAPAYGENGAYESNRYQFATASLKHYATYRSYVDASDVVWRQFNTHLYHENPALRPVVQAMNQVINQDQGQFKDFMIKEGLQFLTYDTYDSD</sequence>
<evidence type="ECO:0000313" key="3">
    <source>
        <dbReference type="Proteomes" id="UP000019141"/>
    </source>
</evidence>
<dbReference type="HOGENOM" id="CLU_675575_0_0_7"/>